<accession>A0A7L5E0R1</accession>
<feature type="coiled-coil region" evidence="16">
    <location>
        <begin position="262"/>
        <end position="289"/>
    </location>
</feature>
<keyword evidence="14" id="KW-0829">Tyrosine-protein kinase</keyword>
<dbReference type="CDD" id="cd05387">
    <property type="entry name" value="BY-kinase"/>
    <property type="match status" value="1"/>
</dbReference>
<keyword evidence="13 17" id="KW-0472">Membrane</keyword>
<dbReference type="KEGG" id="mrob:HH214_00265"/>
<feature type="domain" description="AAA" evidence="19">
    <location>
        <begin position="586"/>
        <end position="736"/>
    </location>
</feature>
<keyword evidence="11" id="KW-0067">ATP-binding</keyword>
<dbReference type="GO" id="GO:0004715">
    <property type="term" value="F:non-membrane spanning protein tyrosine kinase activity"/>
    <property type="evidence" value="ECO:0007669"/>
    <property type="project" value="UniProtKB-EC"/>
</dbReference>
<reference evidence="20 21" key="1">
    <citation type="submission" date="2020-04" db="EMBL/GenBank/DDBJ databases">
        <title>Genome sequencing of novel species.</title>
        <authorList>
            <person name="Heo J."/>
            <person name="Kim S.-J."/>
            <person name="Kim J.-S."/>
            <person name="Hong S.-B."/>
            <person name="Kwon S.-W."/>
        </authorList>
    </citation>
    <scope>NUCLEOTIDE SEQUENCE [LARGE SCALE GENOMIC DNA]</scope>
    <source>
        <strain evidence="20 21">F39-2</strain>
    </source>
</reference>
<keyword evidence="9" id="KW-0547">Nucleotide-binding</keyword>
<dbReference type="InterPro" id="IPR027417">
    <property type="entry name" value="P-loop_NTPase"/>
</dbReference>
<keyword evidence="10 20" id="KW-0418">Kinase</keyword>
<keyword evidence="7 20" id="KW-0808">Transferase</keyword>
<dbReference type="InterPro" id="IPR005702">
    <property type="entry name" value="Wzc-like_C"/>
</dbReference>
<proteinExistence type="inferred from homology"/>
<keyword evidence="5" id="KW-1003">Cell membrane</keyword>
<dbReference type="SUPFAM" id="SSF52540">
    <property type="entry name" value="P-loop containing nucleoside triphosphate hydrolases"/>
    <property type="match status" value="1"/>
</dbReference>
<evidence type="ECO:0000259" key="18">
    <source>
        <dbReference type="Pfam" id="PF02706"/>
    </source>
</evidence>
<comment type="catalytic activity">
    <reaction evidence="15">
        <text>L-tyrosyl-[protein] + ATP = O-phospho-L-tyrosyl-[protein] + ADP + H(+)</text>
        <dbReference type="Rhea" id="RHEA:10596"/>
        <dbReference type="Rhea" id="RHEA-COMP:10136"/>
        <dbReference type="Rhea" id="RHEA-COMP:20101"/>
        <dbReference type="ChEBI" id="CHEBI:15378"/>
        <dbReference type="ChEBI" id="CHEBI:30616"/>
        <dbReference type="ChEBI" id="CHEBI:46858"/>
        <dbReference type="ChEBI" id="CHEBI:61978"/>
        <dbReference type="ChEBI" id="CHEBI:456216"/>
        <dbReference type="EC" id="2.7.10.2"/>
    </reaction>
</comment>
<evidence type="ECO:0000256" key="13">
    <source>
        <dbReference type="ARBA" id="ARBA00023136"/>
    </source>
</evidence>
<dbReference type="GO" id="GO:0005524">
    <property type="term" value="F:ATP binding"/>
    <property type="evidence" value="ECO:0007669"/>
    <property type="project" value="UniProtKB-KW"/>
</dbReference>
<feature type="domain" description="Polysaccharide chain length determinant N-terminal" evidence="18">
    <location>
        <begin position="18"/>
        <end position="110"/>
    </location>
</feature>
<dbReference type="PANTHER" id="PTHR32309">
    <property type="entry name" value="TYROSINE-PROTEIN KINASE"/>
    <property type="match status" value="1"/>
</dbReference>
<dbReference type="Gene3D" id="3.40.50.300">
    <property type="entry name" value="P-loop containing nucleotide triphosphate hydrolases"/>
    <property type="match status" value="1"/>
</dbReference>
<evidence type="ECO:0000259" key="19">
    <source>
        <dbReference type="Pfam" id="PF13614"/>
    </source>
</evidence>
<dbReference type="Proteomes" id="UP000503278">
    <property type="component" value="Chromosome"/>
</dbReference>
<dbReference type="Pfam" id="PF13614">
    <property type="entry name" value="AAA_31"/>
    <property type="match status" value="1"/>
</dbReference>
<sequence>MANNSAQIKALIQSNGPTIDVKRIVSKYLFHWPLFLIGIVVALAAGFAYLKLTKPVYQIKASLIINNDKKTPDQKTALQEIDLINSNKSVENEVEVLKSNQLIKKVVEDLELWISYQKKTKLNSTDLYKASPVKLILLSATRNYKNPDINIIVKDKSSFYIKTPSGGQQELSFNNTYTNSFGDWKLEPTKDVLKYSGSLIKISVADPDGVAAGYQKAIDVSLPNKLTSTIVLAINDNVAERGKDILNQLLTNYKQLGTIARNKETENTIKFLDQRVASLSRQLNSAEQGIEGFKSSRGLTDLTSDSKISLENMQSNTNRLNDVNIQLNVLENIERKINSPQGLDKTTAVLGVTDPTLTNLIGRLSDLQLQRERLLATTPETNPDFEPINRQITITKSAIKENVKTLKQSLVSTQENLKSYNSGFESSIKDIPTAERQYGSKTRQKSIIENLYTYLLQKREELSVKYASELADDHVVDNAYIEAVKRPTAPITLGVAFLLGILLPAGLIYTRNSLNDTITDVQEIKDALNLPIIGQLQYEEPDNELIITKAGTNALSEQFKALRINLNYNLGNKPGSVTLLTSSISGEGKSFIGRHLSVALAYSGKKTVVLEMDMRKPQISKLFNLESEHAGISDYLNGDARLNQIIRDSGIVPNLHVISCGKIVDNPSELLEKDELRSLIETLRGMYDCVILDSPAAHLVPDAMVMFSYADIILYVIRQGYTKIEELDFIQDIIQQKQLSNINIIFNGIKRIQYGYGYSYNNNYYTDNKKSRKQNSVFTDFSSRF</sequence>
<dbReference type="AlphaFoldDB" id="A0A7L5E0R1"/>
<protein>
    <recommendedName>
        <fullName evidence="4">non-specific protein-tyrosine kinase</fullName>
        <ecNumber evidence="4">2.7.10.2</ecNumber>
    </recommendedName>
</protein>
<keyword evidence="6" id="KW-0997">Cell inner membrane</keyword>
<evidence type="ECO:0000256" key="17">
    <source>
        <dbReference type="SAM" id="Phobius"/>
    </source>
</evidence>
<evidence type="ECO:0000256" key="14">
    <source>
        <dbReference type="ARBA" id="ARBA00023137"/>
    </source>
</evidence>
<dbReference type="EC" id="2.7.10.2" evidence="4"/>
<dbReference type="EMBL" id="CP051682">
    <property type="protein sequence ID" value="QJD94413.1"/>
    <property type="molecule type" value="Genomic_DNA"/>
</dbReference>
<organism evidence="20 21">
    <name type="scientific">Mucilaginibacter robiniae</name>
    <dbReference type="NCBI Taxonomy" id="2728022"/>
    <lineage>
        <taxon>Bacteria</taxon>
        <taxon>Pseudomonadati</taxon>
        <taxon>Bacteroidota</taxon>
        <taxon>Sphingobacteriia</taxon>
        <taxon>Sphingobacteriales</taxon>
        <taxon>Sphingobacteriaceae</taxon>
        <taxon>Mucilaginibacter</taxon>
    </lineage>
</organism>
<evidence type="ECO:0000256" key="12">
    <source>
        <dbReference type="ARBA" id="ARBA00022989"/>
    </source>
</evidence>
<evidence type="ECO:0000256" key="2">
    <source>
        <dbReference type="ARBA" id="ARBA00007316"/>
    </source>
</evidence>
<evidence type="ECO:0000256" key="6">
    <source>
        <dbReference type="ARBA" id="ARBA00022519"/>
    </source>
</evidence>
<dbReference type="Pfam" id="PF02706">
    <property type="entry name" value="Wzz"/>
    <property type="match status" value="1"/>
</dbReference>
<evidence type="ECO:0000256" key="1">
    <source>
        <dbReference type="ARBA" id="ARBA00004429"/>
    </source>
</evidence>
<comment type="similarity">
    <text evidence="2">Belongs to the CpsD/CapB family.</text>
</comment>
<evidence type="ECO:0000256" key="3">
    <source>
        <dbReference type="ARBA" id="ARBA00008883"/>
    </source>
</evidence>
<dbReference type="RefSeq" id="WP_169605432.1">
    <property type="nucleotide sequence ID" value="NZ_CP051682.1"/>
</dbReference>
<evidence type="ECO:0000256" key="16">
    <source>
        <dbReference type="SAM" id="Coils"/>
    </source>
</evidence>
<keyword evidence="12 17" id="KW-1133">Transmembrane helix</keyword>
<dbReference type="PANTHER" id="PTHR32309:SF13">
    <property type="entry name" value="FERRIC ENTEROBACTIN TRANSPORT PROTEIN FEPE"/>
    <property type="match status" value="1"/>
</dbReference>
<keyword evidence="8 17" id="KW-0812">Transmembrane</keyword>
<evidence type="ECO:0000313" key="21">
    <source>
        <dbReference type="Proteomes" id="UP000503278"/>
    </source>
</evidence>
<dbReference type="NCBIfam" id="TIGR01007">
    <property type="entry name" value="eps_fam"/>
    <property type="match status" value="1"/>
</dbReference>
<evidence type="ECO:0000256" key="9">
    <source>
        <dbReference type="ARBA" id="ARBA00022741"/>
    </source>
</evidence>
<keyword evidence="16" id="KW-0175">Coiled coil</keyword>
<evidence type="ECO:0000256" key="8">
    <source>
        <dbReference type="ARBA" id="ARBA00022692"/>
    </source>
</evidence>
<comment type="subcellular location">
    <subcellularLocation>
        <location evidence="1">Cell inner membrane</location>
        <topology evidence="1">Multi-pass membrane protein</topology>
    </subcellularLocation>
</comment>
<evidence type="ECO:0000256" key="10">
    <source>
        <dbReference type="ARBA" id="ARBA00022777"/>
    </source>
</evidence>
<dbReference type="InterPro" id="IPR025669">
    <property type="entry name" value="AAA_dom"/>
</dbReference>
<keyword evidence="21" id="KW-1185">Reference proteome</keyword>
<name>A0A7L5E0R1_9SPHI</name>
<dbReference type="InterPro" id="IPR050445">
    <property type="entry name" value="Bact_polysacc_biosynth/exp"/>
</dbReference>
<feature type="transmembrane region" description="Helical" evidence="17">
    <location>
        <begin position="30"/>
        <end position="50"/>
    </location>
</feature>
<evidence type="ECO:0000256" key="11">
    <source>
        <dbReference type="ARBA" id="ARBA00022840"/>
    </source>
</evidence>
<evidence type="ECO:0000313" key="20">
    <source>
        <dbReference type="EMBL" id="QJD94413.1"/>
    </source>
</evidence>
<comment type="similarity">
    <text evidence="3">Belongs to the etk/wzc family.</text>
</comment>
<evidence type="ECO:0000256" key="15">
    <source>
        <dbReference type="ARBA" id="ARBA00051245"/>
    </source>
</evidence>
<dbReference type="InterPro" id="IPR003856">
    <property type="entry name" value="LPS_length_determ_N"/>
</dbReference>
<dbReference type="GO" id="GO:0005886">
    <property type="term" value="C:plasma membrane"/>
    <property type="evidence" value="ECO:0007669"/>
    <property type="project" value="UniProtKB-SubCell"/>
</dbReference>
<gene>
    <name evidence="20" type="ORF">HH214_00265</name>
</gene>
<evidence type="ECO:0000256" key="5">
    <source>
        <dbReference type="ARBA" id="ARBA00022475"/>
    </source>
</evidence>
<evidence type="ECO:0000256" key="4">
    <source>
        <dbReference type="ARBA" id="ARBA00011903"/>
    </source>
</evidence>
<evidence type="ECO:0000256" key="7">
    <source>
        <dbReference type="ARBA" id="ARBA00022679"/>
    </source>
</evidence>